<evidence type="ECO:0000259" key="1">
    <source>
        <dbReference type="Pfam" id="PF00085"/>
    </source>
</evidence>
<dbReference type="InterPro" id="IPR013766">
    <property type="entry name" value="Thioredoxin_domain"/>
</dbReference>
<gene>
    <name evidence="2" type="ORF">MNBD_BACTEROID07-1485</name>
</gene>
<accession>A0A3B0USJ8</accession>
<dbReference type="CDD" id="cd02947">
    <property type="entry name" value="TRX_family"/>
    <property type="match status" value="1"/>
</dbReference>
<dbReference type="Gene3D" id="3.40.30.10">
    <property type="entry name" value="Glutaredoxin"/>
    <property type="match status" value="1"/>
</dbReference>
<sequence>MKDELETPEQVEAHVKEEMAGILYFYNDHCPPCLSLRPKVIKMVEEEFPNIKLAFVNSEKYPDIPARYNVFSNPTLILFFDGREYRRESKYISISQLAAEIKRPYQMIFEN</sequence>
<dbReference type="GO" id="GO:0005737">
    <property type="term" value="C:cytoplasm"/>
    <property type="evidence" value="ECO:0007669"/>
    <property type="project" value="TreeGrafter"/>
</dbReference>
<dbReference type="InterPro" id="IPR036249">
    <property type="entry name" value="Thioredoxin-like_sf"/>
</dbReference>
<dbReference type="SUPFAM" id="SSF52833">
    <property type="entry name" value="Thioredoxin-like"/>
    <property type="match status" value="1"/>
</dbReference>
<organism evidence="2">
    <name type="scientific">hydrothermal vent metagenome</name>
    <dbReference type="NCBI Taxonomy" id="652676"/>
    <lineage>
        <taxon>unclassified sequences</taxon>
        <taxon>metagenomes</taxon>
        <taxon>ecological metagenomes</taxon>
    </lineage>
</organism>
<dbReference type="Pfam" id="PF00085">
    <property type="entry name" value="Thioredoxin"/>
    <property type="match status" value="1"/>
</dbReference>
<feature type="domain" description="Thioredoxin" evidence="1">
    <location>
        <begin position="8"/>
        <end position="101"/>
    </location>
</feature>
<dbReference type="PANTHER" id="PTHR45663:SF11">
    <property type="entry name" value="GEO12009P1"/>
    <property type="match status" value="1"/>
</dbReference>
<dbReference type="GO" id="GO:0015035">
    <property type="term" value="F:protein-disulfide reductase activity"/>
    <property type="evidence" value="ECO:0007669"/>
    <property type="project" value="TreeGrafter"/>
</dbReference>
<evidence type="ECO:0000313" key="2">
    <source>
        <dbReference type="EMBL" id="VAW28217.1"/>
    </source>
</evidence>
<dbReference type="EMBL" id="UOET01000208">
    <property type="protein sequence ID" value="VAW28217.1"/>
    <property type="molecule type" value="Genomic_DNA"/>
</dbReference>
<protein>
    <recommendedName>
        <fullName evidence="1">Thioredoxin domain-containing protein</fullName>
    </recommendedName>
</protein>
<proteinExistence type="predicted"/>
<name>A0A3B0USJ8_9ZZZZ</name>
<reference evidence="2" key="1">
    <citation type="submission" date="2018-06" db="EMBL/GenBank/DDBJ databases">
        <authorList>
            <person name="Zhirakovskaya E."/>
        </authorList>
    </citation>
    <scope>NUCLEOTIDE SEQUENCE</scope>
</reference>
<dbReference type="AlphaFoldDB" id="A0A3B0USJ8"/>
<dbReference type="PANTHER" id="PTHR45663">
    <property type="entry name" value="GEO12009P1"/>
    <property type="match status" value="1"/>
</dbReference>